<feature type="compositionally biased region" description="Polar residues" evidence="5">
    <location>
        <begin position="103"/>
        <end position="125"/>
    </location>
</feature>
<dbReference type="InterPro" id="IPR034922">
    <property type="entry name" value="REX1-like_exo"/>
</dbReference>
<dbReference type="CDD" id="cd06145">
    <property type="entry name" value="REX1_like"/>
    <property type="match status" value="1"/>
</dbReference>
<feature type="region of interest" description="Disordered" evidence="5">
    <location>
        <begin position="87"/>
        <end position="152"/>
    </location>
</feature>
<dbReference type="SMART" id="SM00479">
    <property type="entry name" value="EXOIII"/>
    <property type="match status" value="1"/>
</dbReference>
<keyword evidence="3" id="KW-0378">Hydrolase</keyword>
<dbReference type="VEuPathDB" id="FungiDB:F503_08215"/>
<keyword evidence="2" id="KW-0540">Nuclease</keyword>
<dbReference type="Gene3D" id="3.30.420.10">
    <property type="entry name" value="Ribonuclease H-like superfamily/Ribonuclease H"/>
    <property type="match status" value="1"/>
</dbReference>
<dbReference type="PANTHER" id="PTHR12801">
    <property type="entry name" value="RNA EXONUCLEASE REXO1 / RECO3 FAMILY MEMBER-RELATED"/>
    <property type="match status" value="1"/>
</dbReference>
<dbReference type="SUPFAM" id="SSF53098">
    <property type="entry name" value="Ribonuclease H-like"/>
    <property type="match status" value="1"/>
</dbReference>
<evidence type="ECO:0000256" key="5">
    <source>
        <dbReference type="SAM" id="MobiDB-lite"/>
    </source>
</evidence>
<dbReference type="OrthoDB" id="3996471at2759"/>
<dbReference type="eggNOG" id="KOG2248">
    <property type="taxonomic scope" value="Eukaryota"/>
</dbReference>
<sequence length="710" mass="76980">MSNITQALFKHIPCPNGDSCTTAKCLFGHSSDYENSSASQSPGAAATEVPVTAAAARATATASDGMATSTLSPRAMSYDGGHIAKRARTSSSGHASYDPASPGQPTSLPARTATSQPNNTRTGTISPPPLKRKREELPGRQTTPGAGATTSVITNRGHSATTTAPSSSTSQLASHSAQLLPNVVNSKAIPPLPKRKAEILNPRYVAKAPAKHEIRLRLLKLIHSEFTRLNKLLLASKDKPNERKLYCLTEQGLIWAALDLEENYATTKSPAVYSDSIKHRIMEYKRMTIFQWIKERKAAREAKEKVLKERKAAAAAASASEPNPSTAIQSPNNSASAGPSSGATPAATETPPPKPIDTGLPPEQEFVLLEKHFLTPIDGLAHHGYVPRIPSSQDIQNARDAEEANQGWEQCDRCQSRFQVFPGRRETDGALASGGQCQHHPGRYNRGTQIYSCCNESADLSVGCEIGANHVFKSKDPKRMAALWNFVETPANPNVPVDQAVCFDCEMAYTVNGMEVVRLTVTSWPEGEKMLDVLVRPKGEIIDLNSRYSGIWPKDIVKAIPFTGTSAKTLAEGHGKGKTVESSSERPALPIVASPEVARSLFHSLIRPETVLIGHALENDLNTMRMVHPRLSDTVLLFPHPKGLPIRNGLRVLAREHMGRLIQAATLTGHDSAEDARAAGDLVRTKIKAKWDSMQLQGWRLVGRELRQVR</sequence>
<name>S3BWR8_OPHP1</name>
<proteinExistence type="inferred from homology"/>
<keyword evidence="4 7" id="KW-0269">Exonuclease</keyword>
<dbReference type="EMBL" id="KE148155">
    <property type="protein sequence ID" value="EPE05684.1"/>
    <property type="molecule type" value="Genomic_DNA"/>
</dbReference>
<dbReference type="PANTHER" id="PTHR12801:SF112">
    <property type="entry name" value="RNA EXONUCLEASE 3"/>
    <property type="match status" value="1"/>
</dbReference>
<dbReference type="GO" id="GO:0004527">
    <property type="term" value="F:exonuclease activity"/>
    <property type="evidence" value="ECO:0007669"/>
    <property type="project" value="UniProtKB-KW"/>
</dbReference>
<gene>
    <name evidence="7" type="ORF">F503_08215</name>
</gene>
<dbReference type="Proteomes" id="UP000016923">
    <property type="component" value="Unassembled WGS sequence"/>
</dbReference>
<organism evidence="7 8">
    <name type="scientific">Ophiostoma piceae (strain UAMH 11346)</name>
    <name type="common">Sap stain fungus</name>
    <dbReference type="NCBI Taxonomy" id="1262450"/>
    <lineage>
        <taxon>Eukaryota</taxon>
        <taxon>Fungi</taxon>
        <taxon>Dikarya</taxon>
        <taxon>Ascomycota</taxon>
        <taxon>Pezizomycotina</taxon>
        <taxon>Sordariomycetes</taxon>
        <taxon>Sordariomycetidae</taxon>
        <taxon>Ophiostomatales</taxon>
        <taxon>Ophiostomataceae</taxon>
        <taxon>Ophiostoma</taxon>
    </lineage>
</organism>
<protein>
    <submittedName>
        <fullName evidence="7">Rna exonuclease 3</fullName>
    </submittedName>
</protein>
<evidence type="ECO:0000313" key="7">
    <source>
        <dbReference type="EMBL" id="EPE05684.1"/>
    </source>
</evidence>
<accession>S3BWR8</accession>
<evidence type="ECO:0000256" key="1">
    <source>
        <dbReference type="ARBA" id="ARBA00006357"/>
    </source>
</evidence>
<dbReference type="InterPro" id="IPR013520">
    <property type="entry name" value="Ribonucl_H"/>
</dbReference>
<evidence type="ECO:0000256" key="2">
    <source>
        <dbReference type="ARBA" id="ARBA00022722"/>
    </source>
</evidence>
<dbReference type="AlphaFoldDB" id="S3BWR8"/>
<comment type="similarity">
    <text evidence="1">Belongs to the REXO1/REXO3 family.</text>
</comment>
<evidence type="ECO:0000256" key="3">
    <source>
        <dbReference type="ARBA" id="ARBA00022801"/>
    </source>
</evidence>
<dbReference type="InterPro" id="IPR012337">
    <property type="entry name" value="RNaseH-like_sf"/>
</dbReference>
<dbReference type="GO" id="GO:0003676">
    <property type="term" value="F:nucleic acid binding"/>
    <property type="evidence" value="ECO:0007669"/>
    <property type="project" value="InterPro"/>
</dbReference>
<dbReference type="InterPro" id="IPR036397">
    <property type="entry name" value="RNaseH_sf"/>
</dbReference>
<dbReference type="STRING" id="1262450.S3BWR8"/>
<evidence type="ECO:0000259" key="6">
    <source>
        <dbReference type="SMART" id="SM00479"/>
    </source>
</evidence>
<dbReference type="HOGENOM" id="CLU_022453_4_0_1"/>
<evidence type="ECO:0000256" key="4">
    <source>
        <dbReference type="ARBA" id="ARBA00022839"/>
    </source>
</evidence>
<evidence type="ECO:0000313" key="8">
    <source>
        <dbReference type="Proteomes" id="UP000016923"/>
    </source>
</evidence>
<feature type="domain" description="Exonuclease" evidence="6">
    <location>
        <begin position="499"/>
        <end position="692"/>
    </location>
</feature>
<feature type="compositionally biased region" description="Polar residues" evidence="5">
    <location>
        <begin position="140"/>
        <end position="152"/>
    </location>
</feature>
<reference evidence="7 8" key="1">
    <citation type="journal article" date="2013" name="BMC Genomics">
        <title>The genome and transcriptome of the pine saprophyte Ophiostoma piceae, and a comparison with the bark beetle-associated pine pathogen Grosmannia clavigera.</title>
        <authorList>
            <person name="Haridas S."/>
            <person name="Wang Y."/>
            <person name="Lim L."/>
            <person name="Massoumi Alamouti S."/>
            <person name="Jackman S."/>
            <person name="Docking R."/>
            <person name="Robertson G."/>
            <person name="Birol I."/>
            <person name="Bohlmann J."/>
            <person name="Breuil C."/>
        </authorList>
    </citation>
    <scope>NUCLEOTIDE SEQUENCE [LARGE SCALE GENOMIC DNA]</scope>
    <source>
        <strain evidence="7 8">UAMH 11346</strain>
    </source>
</reference>
<dbReference type="GO" id="GO:0005634">
    <property type="term" value="C:nucleus"/>
    <property type="evidence" value="ECO:0007669"/>
    <property type="project" value="TreeGrafter"/>
</dbReference>
<keyword evidence="8" id="KW-1185">Reference proteome</keyword>
<dbReference type="InterPro" id="IPR047021">
    <property type="entry name" value="REXO1/3/4-like"/>
</dbReference>
<feature type="compositionally biased region" description="Low complexity" evidence="5">
    <location>
        <begin position="330"/>
        <end position="349"/>
    </location>
</feature>
<dbReference type="OMA" id="GQCTYHP"/>
<feature type="region of interest" description="Disordered" evidence="5">
    <location>
        <begin position="313"/>
        <end position="361"/>
    </location>
</feature>